<keyword evidence="11" id="KW-0378">Hydrolase</keyword>
<keyword evidence="8" id="KW-0963">Cytoplasm</keyword>
<evidence type="ECO:0000256" key="11">
    <source>
        <dbReference type="ARBA" id="ARBA00022801"/>
    </source>
</evidence>
<evidence type="ECO:0000256" key="2">
    <source>
        <dbReference type="ARBA" id="ARBA00001968"/>
    </source>
</evidence>
<comment type="subcellular location">
    <subcellularLocation>
        <location evidence="4">Cytoplasm</location>
    </subcellularLocation>
    <subcellularLocation>
        <location evidence="3">Nucleus</location>
    </subcellularLocation>
</comment>
<keyword evidence="16" id="KW-0539">Nucleus</keyword>
<keyword evidence="14" id="KW-0805">Transcription regulation</keyword>
<gene>
    <name evidence="18" type="ORF">E2562_038711</name>
</gene>
<evidence type="ECO:0000256" key="13">
    <source>
        <dbReference type="ARBA" id="ARBA00022884"/>
    </source>
</evidence>
<accession>A0A6G1CXW5</accession>
<protein>
    <recommendedName>
        <fullName evidence="7">poly(A)-specific ribonuclease</fullName>
        <ecNumber evidence="7">3.1.13.4</ecNumber>
    </recommendedName>
</protein>
<dbReference type="Gene3D" id="3.30.420.10">
    <property type="entry name" value="Ribonuclease H-like superfamily/Ribonuclease H"/>
    <property type="match status" value="1"/>
</dbReference>
<dbReference type="InterPro" id="IPR006941">
    <property type="entry name" value="RNase_CAF1"/>
</dbReference>
<organism evidence="18 19">
    <name type="scientific">Oryza meyeriana var. granulata</name>
    <dbReference type="NCBI Taxonomy" id="110450"/>
    <lineage>
        <taxon>Eukaryota</taxon>
        <taxon>Viridiplantae</taxon>
        <taxon>Streptophyta</taxon>
        <taxon>Embryophyta</taxon>
        <taxon>Tracheophyta</taxon>
        <taxon>Spermatophyta</taxon>
        <taxon>Magnoliopsida</taxon>
        <taxon>Liliopsida</taxon>
        <taxon>Poales</taxon>
        <taxon>Poaceae</taxon>
        <taxon>BOP clade</taxon>
        <taxon>Oryzoideae</taxon>
        <taxon>Oryzeae</taxon>
        <taxon>Oryzinae</taxon>
        <taxon>Oryza</taxon>
        <taxon>Oryza meyeriana</taxon>
    </lineage>
</organism>
<comment type="cofactor">
    <cofactor evidence="2">
        <name>a divalent metal cation</name>
        <dbReference type="ChEBI" id="CHEBI:60240"/>
    </cofactor>
</comment>
<comment type="subunit">
    <text evidence="6">Component of the CCR4-NOT complex, at least composed of CRR4 and CAF1 proteins.</text>
</comment>
<keyword evidence="12" id="KW-0269">Exonuclease</keyword>
<evidence type="ECO:0000313" key="18">
    <source>
        <dbReference type="EMBL" id="KAF0904929.1"/>
    </source>
</evidence>
<name>A0A6G1CXW5_9ORYZ</name>
<dbReference type="SUPFAM" id="SSF53098">
    <property type="entry name" value="Ribonuclease H-like"/>
    <property type="match status" value="1"/>
</dbReference>
<evidence type="ECO:0000256" key="16">
    <source>
        <dbReference type="ARBA" id="ARBA00023242"/>
    </source>
</evidence>
<dbReference type="InterPro" id="IPR036397">
    <property type="entry name" value="RNaseH_sf"/>
</dbReference>
<reference evidence="18 19" key="1">
    <citation type="submission" date="2019-11" db="EMBL/GenBank/DDBJ databases">
        <title>Whole genome sequence of Oryza granulata.</title>
        <authorList>
            <person name="Li W."/>
        </authorList>
    </citation>
    <scope>NUCLEOTIDE SEQUENCE [LARGE SCALE GENOMIC DNA]</scope>
    <source>
        <strain evidence="19">cv. Menghai</strain>
        <tissue evidence="18">Leaf</tissue>
    </source>
</reference>
<dbReference type="GO" id="GO:0004535">
    <property type="term" value="F:poly(A)-specific ribonuclease activity"/>
    <property type="evidence" value="ECO:0007669"/>
    <property type="project" value="UniProtKB-EC"/>
</dbReference>
<sequence length="276" mass="29716">MYRPPYFYGGMPVLLPPPVVVGVEVRPVWANNLSFELGIMQQVAFDALYVAVNVHYPGVIHRAGQDQASITAEQRYAAVKANVDELKPLQVGLAVYNARGQLVSWEINLSDFDAATDGHTARSLSYIAGRGLVVEDLRRHGVPAAALTHALAYCGLVARPGLTWITYSGAYHVAYLLKVITGGAPLPPNIFAFLATVRHLLAAHIFDVARMATDFYRGPVGLDDVASLLGIPPPLRSPLLAGAASVRALDSFMVLRHLFGGDVSTYMGLLQGLQVT</sequence>
<evidence type="ECO:0000256" key="6">
    <source>
        <dbReference type="ARBA" id="ARBA00011757"/>
    </source>
</evidence>
<evidence type="ECO:0000256" key="17">
    <source>
        <dbReference type="ARBA" id="ARBA00025148"/>
    </source>
</evidence>
<dbReference type="Proteomes" id="UP000479710">
    <property type="component" value="Unassembled WGS sequence"/>
</dbReference>
<dbReference type="GO" id="GO:0046872">
    <property type="term" value="F:metal ion binding"/>
    <property type="evidence" value="ECO:0007669"/>
    <property type="project" value="UniProtKB-KW"/>
</dbReference>
<evidence type="ECO:0000313" key="19">
    <source>
        <dbReference type="Proteomes" id="UP000479710"/>
    </source>
</evidence>
<dbReference type="InterPro" id="IPR012337">
    <property type="entry name" value="RNaseH-like_sf"/>
</dbReference>
<evidence type="ECO:0000256" key="7">
    <source>
        <dbReference type="ARBA" id="ARBA00012161"/>
    </source>
</evidence>
<evidence type="ECO:0000256" key="3">
    <source>
        <dbReference type="ARBA" id="ARBA00004123"/>
    </source>
</evidence>
<dbReference type="OrthoDB" id="670902at2759"/>
<keyword evidence="19" id="KW-1185">Reference proteome</keyword>
<comment type="similarity">
    <text evidence="5">Belongs to the CAF1 family.</text>
</comment>
<dbReference type="Pfam" id="PF04857">
    <property type="entry name" value="CAF1"/>
    <property type="match status" value="1"/>
</dbReference>
<evidence type="ECO:0000256" key="10">
    <source>
        <dbReference type="ARBA" id="ARBA00022723"/>
    </source>
</evidence>
<evidence type="ECO:0000256" key="8">
    <source>
        <dbReference type="ARBA" id="ARBA00022490"/>
    </source>
</evidence>
<evidence type="ECO:0000256" key="12">
    <source>
        <dbReference type="ARBA" id="ARBA00022839"/>
    </source>
</evidence>
<dbReference type="GO" id="GO:0005737">
    <property type="term" value="C:cytoplasm"/>
    <property type="evidence" value="ECO:0007669"/>
    <property type="project" value="UniProtKB-SubCell"/>
</dbReference>
<evidence type="ECO:0000256" key="9">
    <source>
        <dbReference type="ARBA" id="ARBA00022722"/>
    </source>
</evidence>
<dbReference type="AlphaFoldDB" id="A0A6G1CXW5"/>
<proteinExistence type="inferred from homology"/>
<comment type="function">
    <text evidence="17">Ubiquitous transcription factor required for a diverse set of processes. It is a component of the CCR4 complex involved in the control of gene expression.</text>
</comment>
<dbReference type="InterPro" id="IPR039637">
    <property type="entry name" value="CNOT7/CNOT8/Pop2"/>
</dbReference>
<keyword evidence="15" id="KW-0804">Transcription</keyword>
<dbReference type="EMBL" id="SPHZ02000008">
    <property type="protein sequence ID" value="KAF0904929.1"/>
    <property type="molecule type" value="Genomic_DNA"/>
</dbReference>
<keyword evidence="10" id="KW-0479">Metal-binding</keyword>
<evidence type="ECO:0000256" key="1">
    <source>
        <dbReference type="ARBA" id="ARBA00001663"/>
    </source>
</evidence>
<dbReference type="PANTHER" id="PTHR10797">
    <property type="entry name" value="CCR4-NOT TRANSCRIPTION COMPLEX SUBUNIT"/>
    <property type="match status" value="1"/>
</dbReference>
<keyword evidence="9" id="KW-0540">Nuclease</keyword>
<dbReference type="GO" id="GO:0005634">
    <property type="term" value="C:nucleus"/>
    <property type="evidence" value="ECO:0007669"/>
    <property type="project" value="UniProtKB-SubCell"/>
</dbReference>
<dbReference type="GO" id="GO:0030014">
    <property type="term" value="C:CCR4-NOT complex"/>
    <property type="evidence" value="ECO:0007669"/>
    <property type="project" value="InterPro"/>
</dbReference>
<comment type="catalytic activity">
    <reaction evidence="1">
        <text>Exonucleolytic cleavage of poly(A) to 5'-AMP.</text>
        <dbReference type="EC" id="3.1.13.4"/>
    </reaction>
</comment>
<comment type="caution">
    <text evidence="18">The sequence shown here is derived from an EMBL/GenBank/DDBJ whole genome shotgun (WGS) entry which is preliminary data.</text>
</comment>
<evidence type="ECO:0000256" key="4">
    <source>
        <dbReference type="ARBA" id="ARBA00004496"/>
    </source>
</evidence>
<evidence type="ECO:0000256" key="5">
    <source>
        <dbReference type="ARBA" id="ARBA00008372"/>
    </source>
</evidence>
<dbReference type="EC" id="3.1.13.4" evidence="7"/>
<keyword evidence="13" id="KW-0694">RNA-binding</keyword>
<evidence type="ECO:0000256" key="14">
    <source>
        <dbReference type="ARBA" id="ARBA00023015"/>
    </source>
</evidence>
<evidence type="ECO:0000256" key="15">
    <source>
        <dbReference type="ARBA" id="ARBA00023163"/>
    </source>
</evidence>
<dbReference type="GO" id="GO:0003723">
    <property type="term" value="F:RNA binding"/>
    <property type="evidence" value="ECO:0007669"/>
    <property type="project" value="UniProtKB-KW"/>
</dbReference>